<organism evidence="1 2">
    <name type="scientific">Paenibacillus alvei</name>
    <name type="common">Bacillus alvei</name>
    <dbReference type="NCBI Taxonomy" id="44250"/>
    <lineage>
        <taxon>Bacteria</taxon>
        <taxon>Bacillati</taxon>
        <taxon>Bacillota</taxon>
        <taxon>Bacilli</taxon>
        <taxon>Bacillales</taxon>
        <taxon>Paenibacillaceae</taxon>
        <taxon>Paenibacillus</taxon>
    </lineage>
</organism>
<dbReference type="EMBL" id="JAMDNP010000117">
    <property type="protein sequence ID" value="MCY9764766.1"/>
    <property type="molecule type" value="Genomic_DNA"/>
</dbReference>
<evidence type="ECO:0000313" key="2">
    <source>
        <dbReference type="Proteomes" id="UP001527181"/>
    </source>
</evidence>
<name>A0ABT4H820_PAEAL</name>
<comment type="caution">
    <text evidence="1">The sequence shown here is derived from an EMBL/GenBank/DDBJ whole genome shotgun (WGS) entry which is preliminary data.</text>
</comment>
<protein>
    <submittedName>
        <fullName evidence="1">Uncharacterized protein</fullName>
    </submittedName>
</protein>
<dbReference type="Proteomes" id="UP001527181">
    <property type="component" value="Unassembled WGS sequence"/>
</dbReference>
<evidence type="ECO:0000313" key="1">
    <source>
        <dbReference type="EMBL" id="MCY9764766.1"/>
    </source>
</evidence>
<dbReference type="GeneID" id="94489117"/>
<gene>
    <name evidence="1" type="ORF">M5X12_30190</name>
</gene>
<reference evidence="1 2" key="1">
    <citation type="submission" date="2022-05" db="EMBL/GenBank/DDBJ databases">
        <title>Genome Sequencing of Bee-Associated Microbes.</title>
        <authorList>
            <person name="Dunlap C."/>
        </authorList>
    </citation>
    <scope>NUCLEOTIDE SEQUENCE [LARGE SCALE GENOMIC DNA]</scope>
    <source>
        <strain evidence="1 2">NRRL B-04010</strain>
    </source>
</reference>
<accession>A0ABT4H820</accession>
<sequence length="53" mass="5959">MGTVLLNKGEDEFWHTTPRSLFASWEIHKKVNGLDNATPDRVAAPAGYIDQFI</sequence>
<keyword evidence="2" id="KW-1185">Reference proteome</keyword>
<dbReference type="RefSeq" id="WP_167549053.1">
    <property type="nucleotide sequence ID" value="NZ_JAMDLX010000191.1"/>
</dbReference>
<proteinExistence type="predicted"/>